<dbReference type="Proteomes" id="UP000315235">
    <property type="component" value="Unassembled WGS sequence"/>
</dbReference>
<dbReference type="EMBL" id="VJOY01000005">
    <property type="protein sequence ID" value="TRX75259.1"/>
    <property type="molecule type" value="Genomic_DNA"/>
</dbReference>
<sequence>MSELNFDLYNVTVDDLQEYDLALIAAFVELVGATNAYKKMVEVGVGSFHQYDMAWREFLQAIDRAWNKVLVRCHGEKKWQKLKSKYEKLRKEDPLLKYVAQARNVTEHSISDVIMDWNANLKAQPVLGGIHLSWSPWDRPLLPVTNRGATFLPPKKHLSKSMDYYRQKRPGVEEPRVVAELAMQFYVNLMQEITNEVFPEIKKRNAGGVKGNSIGPVQIL</sequence>
<proteinExistence type="predicted"/>
<evidence type="ECO:0000313" key="1">
    <source>
        <dbReference type="EMBL" id="TRX75259.1"/>
    </source>
</evidence>
<gene>
    <name evidence="1" type="ORF">FM069_09205</name>
</gene>
<keyword evidence="2" id="KW-1185">Reference proteome</keyword>
<protein>
    <submittedName>
        <fullName evidence="1">Uncharacterized protein</fullName>
    </submittedName>
</protein>
<evidence type="ECO:0000313" key="2">
    <source>
        <dbReference type="Proteomes" id="UP000315235"/>
    </source>
</evidence>
<dbReference type="OrthoDB" id="7057167at2"/>
<organism evidence="1 2">
    <name type="scientific">Pseudomonas mangiferae</name>
    <dbReference type="NCBI Taxonomy" id="2593654"/>
    <lineage>
        <taxon>Bacteria</taxon>
        <taxon>Pseudomonadati</taxon>
        <taxon>Pseudomonadota</taxon>
        <taxon>Gammaproteobacteria</taxon>
        <taxon>Pseudomonadales</taxon>
        <taxon>Pseudomonadaceae</taxon>
        <taxon>Pseudomonas</taxon>
    </lineage>
</organism>
<reference evidence="1 2" key="1">
    <citation type="submission" date="2019-07" db="EMBL/GenBank/DDBJ databases">
        <title>Pseudomonas mangiferae sp. nov., isolated from bark of mango tree in Thailand.</title>
        <authorList>
            <person name="Srisuk N."/>
            <person name="Anurat P."/>
        </authorList>
    </citation>
    <scope>NUCLEOTIDE SEQUENCE [LARGE SCALE GENOMIC DNA]</scope>
    <source>
        <strain evidence="1 2">DMKU_BBB3-04</strain>
    </source>
</reference>
<name>A0A553H0J0_9PSED</name>
<comment type="caution">
    <text evidence="1">The sequence shown here is derived from an EMBL/GenBank/DDBJ whole genome shotgun (WGS) entry which is preliminary data.</text>
</comment>
<accession>A0A553H0J0</accession>
<dbReference type="AlphaFoldDB" id="A0A553H0J0"/>
<dbReference type="RefSeq" id="WP_143488002.1">
    <property type="nucleotide sequence ID" value="NZ_VJOY01000005.1"/>
</dbReference>